<dbReference type="EMBL" id="MNAD01001475">
    <property type="protein sequence ID" value="OJT05254.1"/>
    <property type="molecule type" value="Genomic_DNA"/>
</dbReference>
<accession>A0A1M2VCF5</accession>
<evidence type="ECO:0000256" key="1">
    <source>
        <dbReference type="SAM" id="MobiDB-lite"/>
    </source>
</evidence>
<dbReference type="STRING" id="154538.A0A1M2VCF5"/>
<feature type="compositionally biased region" description="Low complexity" evidence="1">
    <location>
        <begin position="723"/>
        <end position="734"/>
    </location>
</feature>
<evidence type="ECO:0008006" key="4">
    <source>
        <dbReference type="Google" id="ProtNLM"/>
    </source>
</evidence>
<dbReference type="AlphaFoldDB" id="A0A1M2VCF5"/>
<dbReference type="InterPro" id="IPR041078">
    <property type="entry name" value="Plavaka"/>
</dbReference>
<reference evidence="2 3" key="1">
    <citation type="submission" date="2016-10" db="EMBL/GenBank/DDBJ databases">
        <title>Genome sequence of the basidiomycete white-rot fungus Trametes pubescens.</title>
        <authorList>
            <person name="Makela M.R."/>
            <person name="Granchi Z."/>
            <person name="Peng M."/>
            <person name="De Vries R.P."/>
            <person name="Grigoriev I."/>
            <person name="Riley R."/>
            <person name="Hilden K."/>
        </authorList>
    </citation>
    <scope>NUCLEOTIDE SEQUENCE [LARGE SCALE GENOMIC DNA]</scope>
    <source>
        <strain evidence="2 3">FBCC735</strain>
    </source>
</reference>
<gene>
    <name evidence="2" type="ORF">TRAPUB_3961</name>
</gene>
<keyword evidence="3" id="KW-1185">Reference proteome</keyword>
<organism evidence="2 3">
    <name type="scientific">Trametes pubescens</name>
    <name type="common">White-rot fungus</name>
    <dbReference type="NCBI Taxonomy" id="154538"/>
    <lineage>
        <taxon>Eukaryota</taxon>
        <taxon>Fungi</taxon>
        <taxon>Dikarya</taxon>
        <taxon>Basidiomycota</taxon>
        <taxon>Agaricomycotina</taxon>
        <taxon>Agaricomycetes</taxon>
        <taxon>Polyporales</taxon>
        <taxon>Polyporaceae</taxon>
        <taxon>Trametes</taxon>
    </lineage>
</organism>
<protein>
    <recommendedName>
        <fullName evidence="4">C2H2-type domain-containing protein</fullName>
    </recommendedName>
</protein>
<feature type="non-terminal residue" evidence="2">
    <location>
        <position position="1041"/>
    </location>
</feature>
<evidence type="ECO:0000313" key="2">
    <source>
        <dbReference type="EMBL" id="OJT05254.1"/>
    </source>
</evidence>
<feature type="compositionally biased region" description="Polar residues" evidence="1">
    <location>
        <begin position="764"/>
        <end position="810"/>
    </location>
</feature>
<feature type="region of interest" description="Disordered" evidence="1">
    <location>
        <begin position="709"/>
        <end position="860"/>
    </location>
</feature>
<dbReference type="Pfam" id="PF18759">
    <property type="entry name" value="Plavaka"/>
    <property type="match status" value="1"/>
</dbReference>
<dbReference type="Proteomes" id="UP000184267">
    <property type="component" value="Unassembled WGS sequence"/>
</dbReference>
<name>A0A1M2VCF5_TRAPU</name>
<dbReference type="OMA" id="PNSHTHE"/>
<sequence length="1041" mass="114344">MDALVLPLNICPHCHKLLKNAHGVAKHITNQPDCQRAAAAAKALQRVAAVSLGPILMAGPGGQRAAQAQGPHNAAWEDQDIEMSTGDAPNAARGARRPVTVEEVPDVDEHVEQGGLPKKAWIEDYPGNAGRAEGTVGKTSFERQDKARKAAGNSLWAPFQDEQEWQLAHWLVMSGLTQKDIETFLKLDITRARTKPSFESNYMFYKKIDALPTGEASWKVELLEAVGDVVGEDGRAKKETVEVWSRDPVDCVRELMDNPGFRDSIRYAPERQYADADGKQRIYGNMGTANWWWDVQARMPEGATVAPIILASDKTTLSRMSGDKSAWPVYLTIGNIDKDVRRKPSAHATVLLGYLPVTKLECYSEKRRALEGYRLFHLCMAKMLEPLVAAGRDGVLMTCPDGRVRRVFPILAAYIADHPEQCLVSGCQENYCPKCPIGPNERGEPAFSALKDPARVTATLKRATEGQKPPEFAEWGLRAVVPFWTELPHADIFSALTPDILHQLHKGIFKDHLVSWATQAIEDGSDEVDRRFKAMLKHSDLRHFNKGISLVSQWTGTEYKNMEKVFLGVVAGAGDERVTRTVRAVLDFIYYAHFETHTDASLDALHAAWKDYHKYKTVFIELEIRQHFNFPKGHSTEHYEPSIRSLGTADGYSTEHPERLHIDFAKLAYGASNKQSTYIQQMTHWLQRQEAVHRFARYLAWAAPSDVSSEAEPASTAPPGPSHTPSTTTLSETPAPAPVLPASAPRPPSDSAPSGTSGLPLLRLTTSSTGVPHSTSRATSQDHPVPPTLSSTLPNSRLDNTATPRGSDTPQAGPAGAHQQNTIFSGCLDAPGELEGPSPGASRSSRKPPGSQTPAPAEDVEDVWRHGYRLAKEPAYPSLTVTQIVHDFGATAFKDALADYLRRLTGTNSRRAALVATPLHDLTRIAAYKQFKVQLPLVRQVTKNTLVDIVHASPSRVGPRPLRLPVPANMSTVFAREPSSTLVVEPARPFNVARPLAGLRVARVRVIFNLPPMYDAGALGVTGPLAFVEWFTPFHVIDDAT</sequence>
<comment type="caution">
    <text evidence="2">The sequence shown here is derived from an EMBL/GenBank/DDBJ whole genome shotgun (WGS) entry which is preliminary data.</text>
</comment>
<feature type="compositionally biased region" description="Pro residues" evidence="1">
    <location>
        <begin position="735"/>
        <end position="750"/>
    </location>
</feature>
<proteinExistence type="predicted"/>
<dbReference type="OrthoDB" id="2789130at2759"/>
<evidence type="ECO:0000313" key="3">
    <source>
        <dbReference type="Proteomes" id="UP000184267"/>
    </source>
</evidence>